<dbReference type="Gene3D" id="3.90.25.10">
    <property type="entry name" value="UDP-galactose 4-epimerase, domain 1"/>
    <property type="match status" value="1"/>
</dbReference>
<comment type="similarity">
    <text evidence="3 8">Belongs to the NAD(P)-dependent epimerase/dehydratase family. dTDP-glucose dehydratase subfamily.</text>
</comment>
<gene>
    <name evidence="10" type="ORF">SAMN02982927_03391</name>
</gene>
<evidence type="ECO:0000256" key="8">
    <source>
        <dbReference type="RuleBase" id="RU004473"/>
    </source>
</evidence>
<dbReference type="SUPFAM" id="SSF51735">
    <property type="entry name" value="NAD(P)-binding Rossmann-fold domains"/>
    <property type="match status" value="1"/>
</dbReference>
<dbReference type="Pfam" id="PF16363">
    <property type="entry name" value="GDP_Man_Dehyd"/>
    <property type="match status" value="1"/>
</dbReference>
<proteinExistence type="inferred from homology"/>
<name>A0A1I2W7Z5_9BACL</name>
<protein>
    <recommendedName>
        <fullName evidence="5 8">dTDP-glucose 4,6-dehydratase</fullName>
        <ecNumber evidence="4 8">4.2.1.46</ecNumber>
    </recommendedName>
</protein>
<dbReference type="NCBIfam" id="TIGR01181">
    <property type="entry name" value="dTDP_gluc_dehyt"/>
    <property type="match status" value="1"/>
</dbReference>
<dbReference type="Proteomes" id="UP000198752">
    <property type="component" value="Unassembled WGS sequence"/>
</dbReference>
<dbReference type="InterPro" id="IPR036291">
    <property type="entry name" value="NAD(P)-bd_dom_sf"/>
</dbReference>
<evidence type="ECO:0000256" key="5">
    <source>
        <dbReference type="ARBA" id="ARBA00016977"/>
    </source>
</evidence>
<dbReference type="GO" id="GO:0008460">
    <property type="term" value="F:dTDP-glucose 4,6-dehydratase activity"/>
    <property type="evidence" value="ECO:0007669"/>
    <property type="project" value="UniProtKB-EC"/>
</dbReference>
<evidence type="ECO:0000256" key="1">
    <source>
        <dbReference type="ARBA" id="ARBA00001539"/>
    </source>
</evidence>
<reference evidence="11" key="1">
    <citation type="submission" date="2016-10" db="EMBL/GenBank/DDBJ databases">
        <authorList>
            <person name="Varghese N."/>
            <person name="Submissions S."/>
        </authorList>
    </citation>
    <scope>NUCLEOTIDE SEQUENCE [LARGE SCALE GENOMIC DNA]</scope>
    <source>
        <strain evidence="11">ATCC 700379</strain>
    </source>
</reference>
<dbReference type="OrthoDB" id="9811743at2"/>
<evidence type="ECO:0000256" key="7">
    <source>
        <dbReference type="ARBA" id="ARBA00023239"/>
    </source>
</evidence>
<keyword evidence="7 8" id="KW-0456">Lyase</keyword>
<dbReference type="AlphaFoldDB" id="A0A1I2W7Z5"/>
<dbReference type="GO" id="GO:0009225">
    <property type="term" value="P:nucleotide-sugar metabolic process"/>
    <property type="evidence" value="ECO:0007669"/>
    <property type="project" value="InterPro"/>
</dbReference>
<dbReference type="CDD" id="cd05246">
    <property type="entry name" value="dTDP_GD_SDR_e"/>
    <property type="match status" value="1"/>
</dbReference>
<evidence type="ECO:0000256" key="6">
    <source>
        <dbReference type="ARBA" id="ARBA00023027"/>
    </source>
</evidence>
<evidence type="ECO:0000256" key="3">
    <source>
        <dbReference type="ARBA" id="ARBA00008178"/>
    </source>
</evidence>
<keyword evidence="11" id="KW-1185">Reference proteome</keyword>
<dbReference type="STRING" id="269670.SAMN02982927_03391"/>
<sequence length="340" mass="38742">MKLLVTGGAGFIGSNFVHHMIKFHPEDTIVNYDLLTYAGNLENLKDIEGHPNYHFVRGNICNRELVDYVIDQFDIDTVVNFAAESHVDRSITEPDLFVKSNVLGTQTLLDVAKSKNINKYLQISTDEVYGSLGADGYFTETTPLAPNSPYSSSKASADLMVRAYYETFGMNVNITRCSNNYGPYHFPEKLIPLVVTNALEGKELPVYGDGKNIRDWLYVEDHCAAIDLVLHKGKPGEIYNVGGHNEKCNIDIVELIVDTLGKSRDLIKHVSDRLGHDRRYAIDPTKIETELGWKPQFNFDSGIKETIQWYLDHEDWWRKIKSGEYMDYYKMQYGAKSYVK</sequence>
<dbReference type="Gene3D" id="3.40.50.720">
    <property type="entry name" value="NAD(P)-binding Rossmann-like Domain"/>
    <property type="match status" value="1"/>
</dbReference>
<evidence type="ECO:0000259" key="9">
    <source>
        <dbReference type="Pfam" id="PF16363"/>
    </source>
</evidence>
<dbReference type="InterPro" id="IPR005888">
    <property type="entry name" value="dTDP_Gluc_deHydtase"/>
</dbReference>
<organism evidence="10 11">
    <name type="scientific">Sporolactobacillus nakayamae</name>
    <dbReference type="NCBI Taxonomy" id="269670"/>
    <lineage>
        <taxon>Bacteria</taxon>
        <taxon>Bacillati</taxon>
        <taxon>Bacillota</taxon>
        <taxon>Bacilli</taxon>
        <taxon>Bacillales</taxon>
        <taxon>Sporolactobacillaceae</taxon>
        <taxon>Sporolactobacillus</taxon>
    </lineage>
</organism>
<feature type="domain" description="NAD(P)-binding" evidence="9">
    <location>
        <begin position="4"/>
        <end position="306"/>
    </location>
</feature>
<evidence type="ECO:0000256" key="4">
    <source>
        <dbReference type="ARBA" id="ARBA00011990"/>
    </source>
</evidence>
<dbReference type="InterPro" id="IPR016040">
    <property type="entry name" value="NAD(P)-bd_dom"/>
</dbReference>
<comment type="cofactor">
    <cofactor evidence="2 8">
        <name>NAD(+)</name>
        <dbReference type="ChEBI" id="CHEBI:57540"/>
    </cofactor>
</comment>
<evidence type="ECO:0000313" key="11">
    <source>
        <dbReference type="Proteomes" id="UP000198752"/>
    </source>
</evidence>
<accession>A0A1I2W7Z5</accession>
<dbReference type="EMBL" id="FOOY01000035">
    <property type="protein sequence ID" value="SFG96186.1"/>
    <property type="molecule type" value="Genomic_DNA"/>
</dbReference>
<dbReference type="EC" id="4.2.1.46" evidence="4 8"/>
<dbReference type="PANTHER" id="PTHR43000">
    <property type="entry name" value="DTDP-D-GLUCOSE 4,6-DEHYDRATASE-RELATED"/>
    <property type="match status" value="1"/>
</dbReference>
<dbReference type="RefSeq" id="WP_093674717.1">
    <property type="nucleotide sequence ID" value="NZ_FOOY01000035.1"/>
</dbReference>
<comment type="catalytic activity">
    <reaction evidence="1 8">
        <text>dTDP-alpha-D-glucose = dTDP-4-dehydro-6-deoxy-alpha-D-glucose + H2O</text>
        <dbReference type="Rhea" id="RHEA:17221"/>
        <dbReference type="ChEBI" id="CHEBI:15377"/>
        <dbReference type="ChEBI" id="CHEBI:57477"/>
        <dbReference type="ChEBI" id="CHEBI:57649"/>
        <dbReference type="EC" id="4.2.1.46"/>
    </reaction>
</comment>
<evidence type="ECO:0000256" key="2">
    <source>
        <dbReference type="ARBA" id="ARBA00001911"/>
    </source>
</evidence>
<keyword evidence="6" id="KW-0520">NAD</keyword>
<evidence type="ECO:0000313" key="10">
    <source>
        <dbReference type="EMBL" id="SFG96186.1"/>
    </source>
</evidence>